<evidence type="ECO:0000313" key="2">
    <source>
        <dbReference type="Proteomes" id="UP000828941"/>
    </source>
</evidence>
<reference evidence="1 2" key="1">
    <citation type="journal article" date="2022" name="DNA Res.">
        <title>Chromosomal-level genome assembly of the orchid tree Bauhinia variegata (Leguminosae; Cercidoideae) supports the allotetraploid origin hypothesis of Bauhinia.</title>
        <authorList>
            <person name="Zhong Y."/>
            <person name="Chen Y."/>
            <person name="Zheng D."/>
            <person name="Pang J."/>
            <person name="Liu Y."/>
            <person name="Luo S."/>
            <person name="Meng S."/>
            <person name="Qian L."/>
            <person name="Wei D."/>
            <person name="Dai S."/>
            <person name="Zhou R."/>
        </authorList>
    </citation>
    <scope>NUCLEOTIDE SEQUENCE [LARGE SCALE GENOMIC DNA]</scope>
    <source>
        <strain evidence="1">BV-YZ2020</strain>
    </source>
</reference>
<comment type="caution">
    <text evidence="1">The sequence shown here is derived from an EMBL/GenBank/DDBJ whole genome shotgun (WGS) entry which is preliminary data.</text>
</comment>
<name>A0ACB9Q863_BAUVA</name>
<organism evidence="1 2">
    <name type="scientific">Bauhinia variegata</name>
    <name type="common">Purple orchid tree</name>
    <name type="synonym">Phanera variegata</name>
    <dbReference type="NCBI Taxonomy" id="167791"/>
    <lineage>
        <taxon>Eukaryota</taxon>
        <taxon>Viridiplantae</taxon>
        <taxon>Streptophyta</taxon>
        <taxon>Embryophyta</taxon>
        <taxon>Tracheophyta</taxon>
        <taxon>Spermatophyta</taxon>
        <taxon>Magnoliopsida</taxon>
        <taxon>eudicotyledons</taxon>
        <taxon>Gunneridae</taxon>
        <taxon>Pentapetalae</taxon>
        <taxon>rosids</taxon>
        <taxon>fabids</taxon>
        <taxon>Fabales</taxon>
        <taxon>Fabaceae</taxon>
        <taxon>Cercidoideae</taxon>
        <taxon>Cercideae</taxon>
        <taxon>Bauhiniinae</taxon>
        <taxon>Bauhinia</taxon>
    </lineage>
</organism>
<sequence>MELTQVIHMNGGIGETSYANNSWVQRKVISLTKRIREEAITCLYRSTLPRRSIAIADLGCSSGPNTLSVVSDVIKSVEKICQKLNHLSPEYQIFLNDLPGNDFNSIFRSLDSFKEKLRNEMVSGIGPCFFNGVPGSFYGRLFLTKSLDFVHSSYSLHWLSQVPEGIENNKGNICNSSTSPPNVKKAYYEQFQRDFSLFLTCRAEEMNEGGPMVLTLLGRKSNDPSSKEGGYIWELLAMALNDMVVEGIIKEEQLDSFNIPDYAPLPSEVKLEVEKEGSFSINHLETSEVYWNAYDNNCNPHDCELDSSETHTCDAGYNLAKCMRSVIEPMLVIHFGNAIMEDVFRRFQKTISDHMSKEKIKFVNVTVSMTRRS</sequence>
<protein>
    <submittedName>
        <fullName evidence="1">Uncharacterized protein</fullName>
    </submittedName>
</protein>
<keyword evidence="2" id="KW-1185">Reference proteome</keyword>
<dbReference type="Proteomes" id="UP000828941">
    <property type="component" value="Chromosome 1"/>
</dbReference>
<accession>A0ACB9Q863</accession>
<proteinExistence type="predicted"/>
<dbReference type="EMBL" id="CM039426">
    <property type="protein sequence ID" value="KAI4356254.1"/>
    <property type="molecule type" value="Genomic_DNA"/>
</dbReference>
<gene>
    <name evidence="1" type="ORF">L6164_000288</name>
</gene>
<evidence type="ECO:0000313" key="1">
    <source>
        <dbReference type="EMBL" id="KAI4356254.1"/>
    </source>
</evidence>